<dbReference type="InterPro" id="IPR027417">
    <property type="entry name" value="P-loop_NTPase"/>
</dbReference>
<dbReference type="InterPro" id="IPR002611">
    <property type="entry name" value="IstB_ATP-bd"/>
</dbReference>
<organism evidence="3 4">
    <name type="scientific">Mesorhizobium muleiense</name>
    <dbReference type="NCBI Taxonomy" id="1004279"/>
    <lineage>
        <taxon>Bacteria</taxon>
        <taxon>Pseudomonadati</taxon>
        <taxon>Pseudomonadota</taxon>
        <taxon>Alphaproteobacteria</taxon>
        <taxon>Hyphomicrobiales</taxon>
        <taxon>Phyllobacteriaceae</taxon>
        <taxon>Mesorhizobium</taxon>
    </lineage>
</organism>
<sequence>MIITSNRGFAEWGEVFRDPAVATALLDRLLHHAVVVQIEGSSYRLRQHAELIPEHLRSKAAITPPTLNPPSRAAGRRKMDTPPRRPDRPNWGILLRHFWRKFKRQ</sequence>
<accession>A0A1G9F4X3</accession>
<protein>
    <submittedName>
        <fullName evidence="3">IstB-like ATP binding protein</fullName>
    </submittedName>
</protein>
<reference evidence="4" key="1">
    <citation type="submission" date="2016-10" db="EMBL/GenBank/DDBJ databases">
        <authorList>
            <person name="Varghese N."/>
            <person name="Submissions S."/>
        </authorList>
    </citation>
    <scope>NUCLEOTIDE SEQUENCE [LARGE SCALE GENOMIC DNA]</scope>
    <source>
        <strain evidence="4">CGMCC 1.11022</strain>
    </source>
</reference>
<dbReference type="AlphaFoldDB" id="A0A1G9F4X3"/>
<feature type="domain" description="IstB-like ATP-binding" evidence="2">
    <location>
        <begin position="1"/>
        <end position="49"/>
    </location>
</feature>
<gene>
    <name evidence="3" type="ORF">SAMN05428953_12173</name>
</gene>
<dbReference type="EMBL" id="FNEE01000021">
    <property type="protein sequence ID" value="SDK83335.1"/>
    <property type="molecule type" value="Genomic_DNA"/>
</dbReference>
<dbReference type="Proteomes" id="UP000198894">
    <property type="component" value="Unassembled WGS sequence"/>
</dbReference>
<feature type="compositionally biased region" description="Basic and acidic residues" evidence="1">
    <location>
        <begin position="77"/>
        <end position="88"/>
    </location>
</feature>
<dbReference type="RefSeq" id="WP_413468384.1">
    <property type="nucleotide sequence ID" value="NZ_FNEE01000021.1"/>
</dbReference>
<evidence type="ECO:0000313" key="4">
    <source>
        <dbReference type="Proteomes" id="UP000198894"/>
    </source>
</evidence>
<dbReference type="GO" id="GO:0005524">
    <property type="term" value="F:ATP binding"/>
    <property type="evidence" value="ECO:0007669"/>
    <property type="project" value="InterPro"/>
</dbReference>
<proteinExistence type="predicted"/>
<dbReference type="Gene3D" id="3.40.50.300">
    <property type="entry name" value="P-loop containing nucleotide triphosphate hydrolases"/>
    <property type="match status" value="1"/>
</dbReference>
<feature type="region of interest" description="Disordered" evidence="1">
    <location>
        <begin position="57"/>
        <end position="89"/>
    </location>
</feature>
<name>A0A1G9F4X3_9HYPH</name>
<evidence type="ECO:0000256" key="1">
    <source>
        <dbReference type="SAM" id="MobiDB-lite"/>
    </source>
</evidence>
<evidence type="ECO:0000259" key="2">
    <source>
        <dbReference type="Pfam" id="PF01695"/>
    </source>
</evidence>
<evidence type="ECO:0000313" key="3">
    <source>
        <dbReference type="EMBL" id="SDK83335.1"/>
    </source>
</evidence>
<keyword evidence="4" id="KW-1185">Reference proteome</keyword>
<dbReference type="Pfam" id="PF01695">
    <property type="entry name" value="IstB_IS21"/>
    <property type="match status" value="1"/>
</dbReference>